<keyword evidence="5" id="KW-1185">Reference proteome</keyword>
<dbReference type="PROSITE" id="PS52050">
    <property type="entry name" value="WYL"/>
    <property type="match status" value="1"/>
</dbReference>
<feature type="domain" description="Helix-turn-helix type 11" evidence="1">
    <location>
        <begin position="21"/>
        <end position="65"/>
    </location>
</feature>
<feature type="domain" description="WYL" evidence="2">
    <location>
        <begin position="160"/>
        <end position="227"/>
    </location>
</feature>
<gene>
    <name evidence="4" type="ORF">MW290_00685</name>
</gene>
<proteinExistence type="predicted"/>
<name>A0ABY4S2F4_AQUTE</name>
<evidence type="ECO:0000259" key="1">
    <source>
        <dbReference type="Pfam" id="PF08279"/>
    </source>
</evidence>
<dbReference type="InterPro" id="IPR036388">
    <property type="entry name" value="WH-like_DNA-bd_sf"/>
</dbReference>
<evidence type="ECO:0000313" key="5">
    <source>
        <dbReference type="Proteomes" id="UP001056201"/>
    </source>
</evidence>
<reference evidence="4" key="1">
    <citation type="submission" date="2022-05" db="EMBL/GenBank/DDBJ databases">
        <title>An RpoN-dependent PEP-CTERM gene is involved in floc formation of an Aquincola tertiaricarbonis strain.</title>
        <authorList>
            <person name="Qiu D."/>
            <person name="Xia M."/>
        </authorList>
    </citation>
    <scope>NUCLEOTIDE SEQUENCE</scope>
    <source>
        <strain evidence="4">RN12</strain>
    </source>
</reference>
<dbReference type="InterPro" id="IPR051534">
    <property type="entry name" value="CBASS_pafABC_assoc_protein"/>
</dbReference>
<dbReference type="PANTHER" id="PTHR34580:SF3">
    <property type="entry name" value="PROTEIN PAFB"/>
    <property type="match status" value="1"/>
</dbReference>
<dbReference type="Gene3D" id="1.10.10.10">
    <property type="entry name" value="Winged helix-like DNA-binding domain superfamily/Winged helix DNA-binding domain"/>
    <property type="match status" value="1"/>
</dbReference>
<dbReference type="EMBL" id="CP097635">
    <property type="protein sequence ID" value="URI07174.1"/>
    <property type="molecule type" value="Genomic_DNA"/>
</dbReference>
<dbReference type="Proteomes" id="UP001056201">
    <property type="component" value="Chromosome 1"/>
</dbReference>
<sequence>MDRTERFYKIELLIRNRRPEQGLVSFNELMDELGVSRATLKRDLEYLRSRMDAPIEYDRFHNGYRFASGAAPAGAGDSPARGATTHELPGVWFSEREIHALLTMHQLIQGLDEGGVLARHLQPLLDKLHRMLGTSEADALALMKRIRIASPARRAVSPRHFELLGSAISLRRQAELNYYVRSRQQASWRTVSPQRLMYHRNTWYLDAWCHASGGLRRFAVDAVRDARLLDTPAQEVPIAEVEAALDAGYGVFGGKALRQATLLFTPEAAEWVAHEQWHPQQQGERLPDGSYRLSLPYTDPTELAMDVLRHGGDVRVLGDDLLLQQVRSALAAAVAGYGGRVEAG</sequence>
<dbReference type="PANTHER" id="PTHR34580">
    <property type="match status" value="1"/>
</dbReference>
<dbReference type="SUPFAM" id="SSF46785">
    <property type="entry name" value="Winged helix' DNA-binding domain"/>
    <property type="match status" value="1"/>
</dbReference>
<evidence type="ECO:0000259" key="2">
    <source>
        <dbReference type="Pfam" id="PF13280"/>
    </source>
</evidence>
<evidence type="ECO:0000313" key="4">
    <source>
        <dbReference type="EMBL" id="URI07174.1"/>
    </source>
</evidence>
<dbReference type="RefSeq" id="WP_250195439.1">
    <property type="nucleotide sequence ID" value="NZ_CP097635.1"/>
</dbReference>
<dbReference type="Pfam" id="PF25583">
    <property type="entry name" value="WCX"/>
    <property type="match status" value="1"/>
</dbReference>
<dbReference type="InterPro" id="IPR057727">
    <property type="entry name" value="WCX_dom"/>
</dbReference>
<dbReference type="InterPro" id="IPR036390">
    <property type="entry name" value="WH_DNA-bd_sf"/>
</dbReference>
<protein>
    <submittedName>
        <fullName evidence="4">WYL domain-containing protein</fullName>
    </submittedName>
</protein>
<dbReference type="InterPro" id="IPR013196">
    <property type="entry name" value="HTH_11"/>
</dbReference>
<dbReference type="Pfam" id="PF08279">
    <property type="entry name" value="HTH_11"/>
    <property type="match status" value="1"/>
</dbReference>
<dbReference type="InterPro" id="IPR026881">
    <property type="entry name" value="WYL_dom"/>
</dbReference>
<accession>A0ABY4S2F4</accession>
<feature type="domain" description="WCX" evidence="3">
    <location>
        <begin position="258"/>
        <end position="333"/>
    </location>
</feature>
<organism evidence="4 5">
    <name type="scientific">Aquincola tertiaricarbonis</name>
    <dbReference type="NCBI Taxonomy" id="391953"/>
    <lineage>
        <taxon>Bacteria</taxon>
        <taxon>Pseudomonadati</taxon>
        <taxon>Pseudomonadota</taxon>
        <taxon>Betaproteobacteria</taxon>
        <taxon>Burkholderiales</taxon>
        <taxon>Sphaerotilaceae</taxon>
        <taxon>Aquincola</taxon>
    </lineage>
</organism>
<evidence type="ECO:0000259" key="3">
    <source>
        <dbReference type="Pfam" id="PF25583"/>
    </source>
</evidence>
<dbReference type="Pfam" id="PF13280">
    <property type="entry name" value="WYL"/>
    <property type="match status" value="1"/>
</dbReference>